<feature type="region of interest" description="Disordered" evidence="1">
    <location>
        <begin position="1"/>
        <end position="20"/>
    </location>
</feature>
<feature type="compositionally biased region" description="Acidic residues" evidence="1">
    <location>
        <begin position="59"/>
        <end position="70"/>
    </location>
</feature>
<organism evidence="2 3">
    <name type="scientific">Pleurotus ostreatus</name>
    <name type="common">Oyster mushroom</name>
    <name type="synonym">White-rot fungus</name>
    <dbReference type="NCBI Taxonomy" id="5322"/>
    <lineage>
        <taxon>Eukaryota</taxon>
        <taxon>Fungi</taxon>
        <taxon>Dikarya</taxon>
        <taxon>Basidiomycota</taxon>
        <taxon>Agaricomycotina</taxon>
        <taxon>Agaricomycetes</taxon>
        <taxon>Agaricomycetidae</taxon>
        <taxon>Agaricales</taxon>
        <taxon>Pleurotineae</taxon>
        <taxon>Pleurotaceae</taxon>
        <taxon>Pleurotus</taxon>
    </lineage>
</organism>
<gene>
    <name evidence="2" type="ORF">PC9H_010689</name>
</gene>
<evidence type="ECO:0000256" key="1">
    <source>
        <dbReference type="SAM" id="MobiDB-lite"/>
    </source>
</evidence>
<evidence type="ECO:0000313" key="2">
    <source>
        <dbReference type="EMBL" id="KAF7422533.1"/>
    </source>
</evidence>
<evidence type="ECO:0000313" key="3">
    <source>
        <dbReference type="Proteomes" id="UP000623687"/>
    </source>
</evidence>
<proteinExistence type="predicted"/>
<reference evidence="2" key="1">
    <citation type="submission" date="2019-07" db="EMBL/GenBank/DDBJ databases">
        <authorList>
            <person name="Palmer J.M."/>
        </authorList>
    </citation>
    <scope>NUCLEOTIDE SEQUENCE</scope>
    <source>
        <strain evidence="2">PC9</strain>
    </source>
</reference>
<keyword evidence="3" id="KW-1185">Reference proteome</keyword>
<dbReference type="Proteomes" id="UP000623687">
    <property type="component" value="Unassembled WGS sequence"/>
</dbReference>
<protein>
    <submittedName>
        <fullName evidence="2">Uncharacterized protein</fullName>
    </submittedName>
</protein>
<dbReference type="VEuPathDB" id="FungiDB:PC9H_010689"/>
<accession>A0A8H7DRA7</accession>
<dbReference type="GeneID" id="59380507"/>
<dbReference type="EMBL" id="JACETU010000008">
    <property type="protein sequence ID" value="KAF7422533.1"/>
    <property type="molecule type" value="Genomic_DNA"/>
</dbReference>
<comment type="caution">
    <text evidence="2">The sequence shown here is derived from an EMBL/GenBank/DDBJ whole genome shotgun (WGS) entry which is preliminary data.</text>
</comment>
<dbReference type="RefSeq" id="XP_036627565.1">
    <property type="nucleotide sequence ID" value="XM_036780182.1"/>
</dbReference>
<feature type="region of interest" description="Disordered" evidence="1">
    <location>
        <begin position="45"/>
        <end position="70"/>
    </location>
</feature>
<name>A0A8H7DRA7_PLEOS</name>
<dbReference type="AlphaFoldDB" id="A0A8H7DRA7"/>
<sequence length="93" mass="10225">MGRKKNSKFAAAARARAGKKRIEDISDESDVCDWDGTVNHKYCESDSDSDFEFSPSSESDSEEELSELDGEDLVESIEAERKKLGLPGAIGNH</sequence>